<sequence>MSRENFENFRRLVLADTALQERLRSVSDREAFRLLTVQIGKELGFDFTAEEVESALKDGQRAWIERWIQP</sequence>
<dbReference type="STRING" id="320771.Cflav_PD5529"/>
<accession>B9XBK9</accession>
<keyword evidence="3" id="KW-1185">Reference proteome</keyword>
<dbReference type="Pfam" id="PF07862">
    <property type="entry name" value="Nif11"/>
    <property type="match status" value="1"/>
</dbReference>
<dbReference type="EMBL" id="ABOX02000003">
    <property type="protein sequence ID" value="EEF62894.1"/>
    <property type="molecule type" value="Genomic_DNA"/>
</dbReference>
<dbReference type="InterPro" id="IPR012903">
    <property type="entry name" value="Nif11"/>
</dbReference>
<evidence type="ECO:0000259" key="1">
    <source>
        <dbReference type="Pfam" id="PF07862"/>
    </source>
</evidence>
<comment type="caution">
    <text evidence="2">The sequence shown here is derived from an EMBL/GenBank/DDBJ whole genome shotgun (WGS) entry which is preliminary data.</text>
</comment>
<evidence type="ECO:0000313" key="3">
    <source>
        <dbReference type="Proteomes" id="UP000003688"/>
    </source>
</evidence>
<reference evidence="2 3" key="1">
    <citation type="journal article" date="2011" name="J. Bacteriol.">
        <title>Genome sequence of 'Pedosphaera parvula' Ellin514, an aerobic Verrucomicrobial isolate from pasture soil.</title>
        <authorList>
            <person name="Kant R."/>
            <person name="van Passel M.W."/>
            <person name="Sangwan P."/>
            <person name="Palva A."/>
            <person name="Lucas S."/>
            <person name="Copeland A."/>
            <person name="Lapidus A."/>
            <person name="Glavina Del Rio T."/>
            <person name="Dalin E."/>
            <person name="Tice H."/>
            <person name="Bruce D."/>
            <person name="Goodwin L."/>
            <person name="Pitluck S."/>
            <person name="Chertkov O."/>
            <person name="Larimer F.W."/>
            <person name="Land M.L."/>
            <person name="Hauser L."/>
            <person name="Brettin T.S."/>
            <person name="Detter J.C."/>
            <person name="Han S."/>
            <person name="de Vos W.M."/>
            <person name="Janssen P.H."/>
            <person name="Smidt H."/>
        </authorList>
    </citation>
    <scope>NUCLEOTIDE SEQUENCE [LARGE SCALE GENOMIC DNA]</scope>
    <source>
        <strain evidence="2 3">Ellin514</strain>
    </source>
</reference>
<protein>
    <submittedName>
        <fullName evidence="2">Aspartyl/asparaginyl beta-hydroxylase</fullName>
    </submittedName>
</protein>
<evidence type="ECO:0000313" key="2">
    <source>
        <dbReference type="EMBL" id="EEF62894.1"/>
    </source>
</evidence>
<organism evidence="2 3">
    <name type="scientific">Pedosphaera parvula (strain Ellin514)</name>
    <dbReference type="NCBI Taxonomy" id="320771"/>
    <lineage>
        <taxon>Bacteria</taxon>
        <taxon>Pseudomonadati</taxon>
        <taxon>Verrucomicrobiota</taxon>
        <taxon>Pedosphaerae</taxon>
        <taxon>Pedosphaerales</taxon>
        <taxon>Pedosphaeraceae</taxon>
        <taxon>Pedosphaera</taxon>
    </lineage>
</organism>
<dbReference type="RefSeq" id="WP_007413207.1">
    <property type="nucleotide sequence ID" value="NZ_ABOX02000003.1"/>
</dbReference>
<proteinExistence type="predicted"/>
<dbReference type="NCBIfam" id="TIGR03798">
    <property type="entry name" value="leader_Nif11"/>
    <property type="match status" value="1"/>
</dbReference>
<feature type="domain" description="Nif11" evidence="1">
    <location>
        <begin position="1"/>
        <end position="51"/>
    </location>
</feature>
<gene>
    <name evidence="2" type="ORF">Cflav_PD5529</name>
</gene>
<dbReference type="AlphaFoldDB" id="B9XBK9"/>
<dbReference type="OrthoDB" id="465586at2"/>
<dbReference type="InterPro" id="IPR022516">
    <property type="entry name" value="CHP03798_Ocin"/>
</dbReference>
<dbReference type="Proteomes" id="UP000003688">
    <property type="component" value="Unassembled WGS sequence"/>
</dbReference>
<name>B9XBK9_PEDPL</name>